<evidence type="ECO:0000256" key="1">
    <source>
        <dbReference type="SAM" id="Phobius"/>
    </source>
</evidence>
<feature type="transmembrane region" description="Helical" evidence="1">
    <location>
        <begin position="6"/>
        <end position="23"/>
    </location>
</feature>
<dbReference type="AlphaFoldDB" id="A0A0G4G2K7"/>
<dbReference type="InParanoid" id="A0A0G4G2K7"/>
<dbReference type="VEuPathDB" id="CryptoDB:Vbra_16794"/>
<evidence type="ECO:0000313" key="2">
    <source>
        <dbReference type="EMBL" id="CEM22514.1"/>
    </source>
</evidence>
<keyword evidence="1" id="KW-0472">Membrane</keyword>
<keyword evidence="3" id="KW-1185">Reference proteome</keyword>
<gene>
    <name evidence="2" type="ORF">Vbra_16794</name>
</gene>
<organism evidence="2 3">
    <name type="scientific">Vitrella brassicaformis (strain CCMP3155)</name>
    <dbReference type="NCBI Taxonomy" id="1169540"/>
    <lineage>
        <taxon>Eukaryota</taxon>
        <taxon>Sar</taxon>
        <taxon>Alveolata</taxon>
        <taxon>Colpodellida</taxon>
        <taxon>Vitrellaceae</taxon>
        <taxon>Vitrella</taxon>
    </lineage>
</organism>
<sequence>MLVYVIGLFSFFAYASIIAPWHFAKPSYRTRFRFLVFRFRPDVYWWGVVLLARNALLATVTVMEPGKSQIQASVHRMDTCTL</sequence>
<keyword evidence="1" id="KW-1133">Transmembrane helix</keyword>
<protein>
    <submittedName>
        <fullName evidence="2">Uncharacterized protein</fullName>
    </submittedName>
</protein>
<feature type="transmembrane region" description="Helical" evidence="1">
    <location>
        <begin position="43"/>
        <end position="63"/>
    </location>
</feature>
<dbReference type="EMBL" id="CDMY01000553">
    <property type="protein sequence ID" value="CEM22514.1"/>
    <property type="molecule type" value="Genomic_DNA"/>
</dbReference>
<reference evidence="2 3" key="1">
    <citation type="submission" date="2014-11" db="EMBL/GenBank/DDBJ databases">
        <authorList>
            <person name="Zhu J."/>
            <person name="Qi W."/>
            <person name="Song R."/>
        </authorList>
    </citation>
    <scope>NUCLEOTIDE SEQUENCE [LARGE SCALE GENOMIC DNA]</scope>
</reference>
<name>A0A0G4G2K7_VITBC</name>
<proteinExistence type="predicted"/>
<dbReference type="Proteomes" id="UP000041254">
    <property type="component" value="Unassembled WGS sequence"/>
</dbReference>
<accession>A0A0G4G2K7</accession>
<evidence type="ECO:0000313" key="3">
    <source>
        <dbReference type="Proteomes" id="UP000041254"/>
    </source>
</evidence>
<keyword evidence="1" id="KW-0812">Transmembrane</keyword>